<dbReference type="EMBL" id="JBAMMX010000007">
    <property type="protein sequence ID" value="KAK6936754.1"/>
    <property type="molecule type" value="Genomic_DNA"/>
</dbReference>
<dbReference type="PANTHER" id="PTHR34576:SF2">
    <property type="entry name" value="MEMBRANE-ASSOCIATED KINASE REGULATOR 6-RELATED"/>
    <property type="match status" value="1"/>
</dbReference>
<dbReference type="PANTHER" id="PTHR34576">
    <property type="entry name" value="MEMBRANE-ASSOCIATED KINASE REGULATOR 6-RELATED"/>
    <property type="match status" value="1"/>
</dbReference>
<evidence type="ECO:0000313" key="1">
    <source>
        <dbReference type="EMBL" id="KAK6936754.1"/>
    </source>
</evidence>
<protein>
    <recommendedName>
        <fullName evidence="3">Membrane-associated kinase regulator 6</fullName>
    </recommendedName>
</protein>
<evidence type="ECO:0008006" key="3">
    <source>
        <dbReference type="Google" id="ProtNLM"/>
    </source>
</evidence>
<dbReference type="InterPro" id="IPR044699">
    <property type="entry name" value="MAKR6"/>
</dbReference>
<proteinExistence type="predicted"/>
<keyword evidence="2" id="KW-1185">Reference proteome</keyword>
<accession>A0AAN8VRY1</accession>
<evidence type="ECO:0000313" key="2">
    <source>
        <dbReference type="Proteomes" id="UP001370490"/>
    </source>
</evidence>
<dbReference type="Proteomes" id="UP001370490">
    <property type="component" value="Unassembled WGS sequence"/>
</dbReference>
<organism evidence="1 2">
    <name type="scientific">Dillenia turbinata</name>
    <dbReference type="NCBI Taxonomy" id="194707"/>
    <lineage>
        <taxon>Eukaryota</taxon>
        <taxon>Viridiplantae</taxon>
        <taxon>Streptophyta</taxon>
        <taxon>Embryophyta</taxon>
        <taxon>Tracheophyta</taxon>
        <taxon>Spermatophyta</taxon>
        <taxon>Magnoliopsida</taxon>
        <taxon>eudicotyledons</taxon>
        <taxon>Gunneridae</taxon>
        <taxon>Pentapetalae</taxon>
        <taxon>Dilleniales</taxon>
        <taxon>Dilleniaceae</taxon>
        <taxon>Dillenia</taxon>
    </lineage>
</organism>
<gene>
    <name evidence="1" type="ORF">RJ641_033784</name>
</gene>
<comment type="caution">
    <text evidence="1">The sequence shown here is derived from an EMBL/GenBank/DDBJ whole genome shotgun (WGS) entry which is preliminary data.</text>
</comment>
<dbReference type="AlphaFoldDB" id="A0AAN8VRY1"/>
<name>A0AAN8VRY1_9MAGN</name>
<sequence length="226" mass="25897">METSHPLSIESFSYSWLINLKPSFENLDDSFRTSLDASDEASFIEMDPRKPPSKRFLRDVQDFRFDFPASDSPVAIVHADEIFSNGLLMPLFVDPMKMKAYDASDSFSTVPSSSPFPETLLDTSKIRCPSLRRWRKLYKRILHKYLKCATPFCRRLQGCGLSSKTSNDGSRRQIVKNWVCSRESSPRTSVASAGDWRMSCDSESSIYEAVLHCKRSIEKYCTEKEK</sequence>
<reference evidence="1 2" key="1">
    <citation type="submission" date="2023-12" db="EMBL/GenBank/DDBJ databases">
        <title>A high-quality genome assembly for Dillenia turbinata (Dilleniales).</title>
        <authorList>
            <person name="Chanderbali A."/>
        </authorList>
    </citation>
    <scope>NUCLEOTIDE SEQUENCE [LARGE SCALE GENOMIC DNA]</scope>
    <source>
        <strain evidence="1">LSX21</strain>
        <tissue evidence="1">Leaf</tissue>
    </source>
</reference>